<dbReference type="PANTHER" id="PTHR24327">
    <property type="entry name" value="HOMEOBOX PROTEIN"/>
    <property type="match status" value="1"/>
</dbReference>
<dbReference type="GO" id="GO:0000981">
    <property type="term" value="F:DNA-binding transcription factor activity, RNA polymerase II-specific"/>
    <property type="evidence" value="ECO:0007669"/>
    <property type="project" value="TreeGrafter"/>
</dbReference>
<feature type="compositionally biased region" description="Basic and acidic residues" evidence="7">
    <location>
        <begin position="182"/>
        <end position="195"/>
    </location>
</feature>
<sequence length="580" mass="67683">MIHQMLVPVEILDVRIDISLKCNKCGTVIKKLTKENEVARCNKCQSKSKERSEACKMKVNVIHSQNYFEVDLSFQAITQFVKNVVKFQGKARSDWININLESYWPTWRNKKVEMILCLSDEKWSCIGIKELEGNFKPVRNLQSQETNGRASRRDEDIGFEAREVKEEEVAEPVDGSLLNVQGEKRAEGREKRHENGSGMKVDGINELEEDIKPVANPQISDINGRVSRRGEDIVFEDREVKVEEVEEPDNGLRQMEKNVNVQGEEQVEGGERRHENAGGMRVDEAVVRNNQRKRGGERERPVSPKIEDVEFEEDVEQQRIPEDFDDGGLRGYDDMDMDYDDFEEGEGRQRNFVDFDDGDLSGEDDMDMELDLVRDNRDKEELSNDSREKHEESDTDEGEESSGEDSDSEQELEGDDEDEKEEDDSDEKPEQKQTKRRSAKAVIPKTVHKNVQLKKKNTTGPRIFFFVNQKKVLNVEFKRKEYPSKEEYERIAKKTKLTVKQVIRWFNDHRYMKKNPGRKINRGMGPRNRFDDRQVAVLNRAFERNQNPNKEQRKPLVGKTGLTDDQVRMWFRHRRECLTQ</sequence>
<keyword evidence="2 5" id="KW-0238">DNA-binding</keyword>
<organism evidence="9 10">
    <name type="scientific">Caenorhabditis remanei</name>
    <name type="common">Caenorhabditis vulgaris</name>
    <dbReference type="NCBI Taxonomy" id="31234"/>
    <lineage>
        <taxon>Eukaryota</taxon>
        <taxon>Metazoa</taxon>
        <taxon>Ecdysozoa</taxon>
        <taxon>Nematoda</taxon>
        <taxon>Chromadorea</taxon>
        <taxon>Rhabditida</taxon>
        <taxon>Rhabditina</taxon>
        <taxon>Rhabditomorpha</taxon>
        <taxon>Rhabditoidea</taxon>
        <taxon>Rhabditidae</taxon>
        <taxon>Peloderinae</taxon>
        <taxon>Caenorhabditis</taxon>
    </lineage>
</organism>
<dbReference type="RefSeq" id="XP_053590464.1">
    <property type="nucleotide sequence ID" value="XM_053726270.1"/>
</dbReference>
<feature type="compositionally biased region" description="Acidic residues" evidence="7">
    <location>
        <begin position="334"/>
        <end position="344"/>
    </location>
</feature>
<dbReference type="Pfam" id="PF00046">
    <property type="entry name" value="Homeodomain"/>
    <property type="match status" value="2"/>
</dbReference>
<dbReference type="InterPro" id="IPR050460">
    <property type="entry name" value="Distal-less_Homeobox_TF"/>
</dbReference>
<feature type="compositionally biased region" description="Acidic residues" evidence="7">
    <location>
        <begin position="354"/>
        <end position="370"/>
    </location>
</feature>
<feature type="compositionally biased region" description="Basic and acidic residues" evidence="7">
    <location>
        <begin position="316"/>
        <end position="333"/>
    </location>
</feature>
<dbReference type="SMART" id="SM00389">
    <property type="entry name" value="HOX"/>
    <property type="match status" value="2"/>
</dbReference>
<dbReference type="GO" id="GO:0005634">
    <property type="term" value="C:nucleus"/>
    <property type="evidence" value="ECO:0007669"/>
    <property type="project" value="UniProtKB-SubCell"/>
</dbReference>
<dbReference type="InterPro" id="IPR009057">
    <property type="entry name" value="Homeodomain-like_sf"/>
</dbReference>
<evidence type="ECO:0000313" key="10">
    <source>
        <dbReference type="Proteomes" id="UP000483820"/>
    </source>
</evidence>
<feature type="DNA-binding region" description="Homeobox" evidence="5">
    <location>
        <begin position="458"/>
        <end position="517"/>
    </location>
</feature>
<comment type="caution">
    <text evidence="9">The sequence shown here is derived from an EMBL/GenBank/DDBJ whole genome shotgun (WGS) entry which is preliminary data.</text>
</comment>
<dbReference type="SUPFAM" id="SSF46689">
    <property type="entry name" value="Homeodomain-like"/>
    <property type="match status" value="2"/>
</dbReference>
<comment type="subcellular location">
    <subcellularLocation>
        <location evidence="1 5 6">Nucleus</location>
    </subcellularLocation>
</comment>
<feature type="domain" description="Homeobox" evidence="8">
    <location>
        <begin position="521"/>
        <end position="580"/>
    </location>
</feature>
<dbReference type="Proteomes" id="UP000483820">
    <property type="component" value="Chromosome II"/>
</dbReference>
<dbReference type="CDD" id="cd00086">
    <property type="entry name" value="homeodomain"/>
    <property type="match status" value="2"/>
</dbReference>
<protein>
    <recommendedName>
        <fullName evidence="8">Homeobox domain-containing protein</fullName>
    </recommendedName>
</protein>
<feature type="region of interest" description="Disordered" evidence="7">
    <location>
        <begin position="259"/>
        <end position="446"/>
    </location>
</feature>
<feature type="compositionally biased region" description="Basic and acidic residues" evidence="7">
    <location>
        <begin position="294"/>
        <end position="308"/>
    </location>
</feature>
<dbReference type="PROSITE" id="PS50071">
    <property type="entry name" value="HOMEOBOX_2"/>
    <property type="match status" value="2"/>
</dbReference>
<keyword evidence="3 5" id="KW-0371">Homeobox</keyword>
<dbReference type="PANTHER" id="PTHR24327:SF41">
    <property type="entry name" value="BRAIN-SPECIFIC HOMEOBOX PROTEIN"/>
    <property type="match status" value="1"/>
</dbReference>
<accession>A0A6A5HLK0</accession>
<feature type="region of interest" description="Disordered" evidence="7">
    <location>
        <begin position="172"/>
        <end position="200"/>
    </location>
</feature>
<dbReference type="GO" id="GO:0000978">
    <property type="term" value="F:RNA polymerase II cis-regulatory region sequence-specific DNA binding"/>
    <property type="evidence" value="ECO:0007669"/>
    <property type="project" value="TreeGrafter"/>
</dbReference>
<feature type="compositionally biased region" description="Basic and acidic residues" evidence="7">
    <location>
        <begin position="371"/>
        <end position="392"/>
    </location>
</feature>
<evidence type="ECO:0000256" key="5">
    <source>
        <dbReference type="PROSITE-ProRule" id="PRU00108"/>
    </source>
</evidence>
<name>A0A6A5HLK0_CAERE</name>
<keyword evidence="4 5" id="KW-0539">Nucleus</keyword>
<dbReference type="InterPro" id="IPR001356">
    <property type="entry name" value="HD"/>
</dbReference>
<proteinExistence type="predicted"/>
<evidence type="ECO:0000313" key="9">
    <source>
        <dbReference type="EMBL" id="KAF1767556.1"/>
    </source>
</evidence>
<dbReference type="CTD" id="9826367"/>
<feature type="domain" description="Homeobox" evidence="8">
    <location>
        <begin position="456"/>
        <end position="516"/>
    </location>
</feature>
<dbReference type="EMBL" id="WUAV01000002">
    <property type="protein sequence ID" value="KAF1767556.1"/>
    <property type="molecule type" value="Genomic_DNA"/>
</dbReference>
<dbReference type="GeneID" id="9826367"/>
<evidence type="ECO:0000256" key="4">
    <source>
        <dbReference type="ARBA" id="ARBA00023242"/>
    </source>
</evidence>
<evidence type="ECO:0000256" key="1">
    <source>
        <dbReference type="ARBA" id="ARBA00004123"/>
    </source>
</evidence>
<evidence type="ECO:0000256" key="7">
    <source>
        <dbReference type="SAM" id="MobiDB-lite"/>
    </source>
</evidence>
<evidence type="ECO:0000259" key="8">
    <source>
        <dbReference type="PROSITE" id="PS50071"/>
    </source>
</evidence>
<feature type="compositionally biased region" description="Basic and acidic residues" evidence="7">
    <location>
        <begin position="269"/>
        <end position="286"/>
    </location>
</feature>
<gene>
    <name evidence="9" type="ORF">GCK72_007515</name>
</gene>
<dbReference type="AlphaFoldDB" id="A0A6A5HLK0"/>
<evidence type="ECO:0000256" key="2">
    <source>
        <dbReference type="ARBA" id="ARBA00023125"/>
    </source>
</evidence>
<evidence type="ECO:0000256" key="6">
    <source>
        <dbReference type="RuleBase" id="RU000682"/>
    </source>
</evidence>
<dbReference type="KEGG" id="crq:GCK72_007515"/>
<feature type="compositionally biased region" description="Acidic residues" evidence="7">
    <location>
        <begin position="393"/>
        <end position="427"/>
    </location>
</feature>
<dbReference type="Gene3D" id="1.10.10.60">
    <property type="entry name" value="Homeodomain-like"/>
    <property type="match status" value="2"/>
</dbReference>
<reference evidence="9 10" key="1">
    <citation type="submission" date="2019-12" db="EMBL/GenBank/DDBJ databases">
        <title>Chromosome-level assembly of the Caenorhabditis remanei genome.</title>
        <authorList>
            <person name="Teterina A.A."/>
            <person name="Willis J.H."/>
            <person name="Phillips P.C."/>
        </authorList>
    </citation>
    <scope>NUCLEOTIDE SEQUENCE [LARGE SCALE GENOMIC DNA]</scope>
    <source>
        <strain evidence="9 10">PX506</strain>
        <tissue evidence="9">Whole organism</tissue>
    </source>
</reference>
<evidence type="ECO:0000256" key="3">
    <source>
        <dbReference type="ARBA" id="ARBA00023155"/>
    </source>
</evidence>